<evidence type="ECO:0000313" key="5">
    <source>
        <dbReference type="Proteomes" id="UP001165740"/>
    </source>
</evidence>
<dbReference type="RefSeq" id="XP_055888902.1">
    <property type="nucleotide sequence ID" value="XM_056032927.1"/>
</dbReference>
<feature type="active site" description="Tele-AMP-histidine intermediate" evidence="1">
    <location>
        <position position="194"/>
    </location>
</feature>
<dbReference type="InterPro" id="IPR011146">
    <property type="entry name" value="HIT-like"/>
</dbReference>
<dbReference type="PROSITE" id="PS51084">
    <property type="entry name" value="HIT_2"/>
    <property type="match status" value="1"/>
</dbReference>
<organism evidence="5 6">
    <name type="scientific">Biomphalaria glabrata</name>
    <name type="common">Bloodfluke planorb</name>
    <name type="synonym">Freshwater snail</name>
    <dbReference type="NCBI Taxonomy" id="6526"/>
    <lineage>
        <taxon>Eukaryota</taxon>
        <taxon>Metazoa</taxon>
        <taxon>Spiralia</taxon>
        <taxon>Lophotrochozoa</taxon>
        <taxon>Mollusca</taxon>
        <taxon>Gastropoda</taxon>
        <taxon>Heterobranchia</taxon>
        <taxon>Euthyneura</taxon>
        <taxon>Panpulmonata</taxon>
        <taxon>Hygrophila</taxon>
        <taxon>Lymnaeoidea</taxon>
        <taxon>Planorbidae</taxon>
        <taxon>Biomphalaria</taxon>
    </lineage>
</organism>
<reference evidence="6" key="1">
    <citation type="submission" date="2025-08" db="UniProtKB">
        <authorList>
            <consortium name="RefSeq"/>
        </authorList>
    </citation>
    <scope>IDENTIFICATION</scope>
</reference>
<dbReference type="CDD" id="cd01276">
    <property type="entry name" value="PKCI_related"/>
    <property type="match status" value="1"/>
</dbReference>
<evidence type="ECO:0000259" key="4">
    <source>
        <dbReference type="PROSITE" id="PS51084"/>
    </source>
</evidence>
<accession>A0A9W3ANT2</accession>
<feature type="domain" description="HIT" evidence="4">
    <location>
        <begin position="100"/>
        <end position="208"/>
    </location>
</feature>
<dbReference type="Pfam" id="PF01230">
    <property type="entry name" value="HIT"/>
    <property type="match status" value="1"/>
</dbReference>
<dbReference type="PRINTS" id="PR00332">
    <property type="entry name" value="HISTRIAD"/>
</dbReference>
<dbReference type="Proteomes" id="UP001165740">
    <property type="component" value="Chromosome 6"/>
</dbReference>
<dbReference type="PANTHER" id="PTHR23089">
    <property type="entry name" value="HISTIDINE TRIAD HIT PROTEIN"/>
    <property type="match status" value="1"/>
</dbReference>
<dbReference type="OrthoDB" id="672793at2759"/>
<keyword evidence="5" id="KW-1185">Reference proteome</keyword>
<dbReference type="InterPro" id="IPR019808">
    <property type="entry name" value="Histidine_triad_CS"/>
</dbReference>
<dbReference type="InterPro" id="IPR001310">
    <property type="entry name" value="Histidine_triad_HIT"/>
</dbReference>
<evidence type="ECO:0000256" key="2">
    <source>
        <dbReference type="PIRSR" id="PIRSR601310-3"/>
    </source>
</evidence>
<dbReference type="GO" id="GO:0003824">
    <property type="term" value="F:catalytic activity"/>
    <property type="evidence" value="ECO:0007669"/>
    <property type="project" value="InterPro"/>
</dbReference>
<evidence type="ECO:0000256" key="1">
    <source>
        <dbReference type="PIRSR" id="PIRSR601310-1"/>
    </source>
</evidence>
<protein>
    <submittedName>
        <fullName evidence="6">Adenosine 5'-monophosphoramidase HINT1-like isoform X1</fullName>
    </submittedName>
</protein>
<evidence type="ECO:0000313" key="6">
    <source>
        <dbReference type="RefSeq" id="XP_055888902.1"/>
    </source>
</evidence>
<dbReference type="InterPro" id="IPR036265">
    <property type="entry name" value="HIT-like_sf"/>
</dbReference>
<name>A0A9W3ANT2_BIOGL</name>
<dbReference type="SUPFAM" id="SSF54197">
    <property type="entry name" value="HIT-like"/>
    <property type="match status" value="1"/>
</dbReference>
<dbReference type="FunFam" id="3.30.428.10:FF:000005">
    <property type="entry name" value="Histidine triad nucleotide-binding protein 1"/>
    <property type="match status" value="1"/>
</dbReference>
<dbReference type="Gene3D" id="3.30.428.10">
    <property type="entry name" value="HIT-like"/>
    <property type="match status" value="1"/>
</dbReference>
<proteinExistence type="predicted"/>
<dbReference type="GeneID" id="106078116"/>
<sequence length="208" mass="22791">MTSNLSKSYTLKRAILVCMFQKQLPMASLKKLSFLQLYKLSSNLIAGQGLHTPLKYLAAVGLAAQSIHVAKSDLHTSSSCFFSDEVTKAKSSKPSDTPTIFSKIINKTIPAKILYEDDKCLAFSDVNPQAPTHFLVIPKKVIPTLSQATDNDQLLLGHLLLVAKNIAEQQKLEKGFRLVINNGPDGAQSVYHLHIHVLGGRQMGWPPG</sequence>
<gene>
    <name evidence="6" type="primary">LOC106078116</name>
</gene>
<dbReference type="PROSITE" id="PS00892">
    <property type="entry name" value="HIT_1"/>
    <property type="match status" value="1"/>
</dbReference>
<dbReference type="AlphaFoldDB" id="A0A9W3ANT2"/>
<evidence type="ECO:0000256" key="3">
    <source>
        <dbReference type="PROSITE-ProRule" id="PRU00464"/>
    </source>
</evidence>
<feature type="short sequence motif" description="Histidine triad motif" evidence="2 3">
    <location>
        <begin position="192"/>
        <end position="196"/>
    </location>
</feature>